<protein>
    <submittedName>
        <fullName evidence="3">RIIa domain-containing protein</fullName>
    </submittedName>
</protein>
<feature type="compositionally biased region" description="Basic and acidic residues" evidence="1">
    <location>
        <begin position="183"/>
        <end position="194"/>
    </location>
</feature>
<reference evidence="3" key="1">
    <citation type="submission" date="2016-11" db="UniProtKB">
        <authorList>
            <consortium name="WormBaseParasite"/>
        </authorList>
    </citation>
    <scope>IDENTIFICATION</scope>
</reference>
<proteinExistence type="predicted"/>
<dbReference type="PANTHER" id="PTHR13008:SF7">
    <property type="entry name" value="MAP KINASE-ACTIVATING DEATH DOMAIN PROTEIN"/>
    <property type="match status" value="1"/>
</dbReference>
<dbReference type="GO" id="GO:0005085">
    <property type="term" value="F:guanyl-nucleotide exchange factor activity"/>
    <property type="evidence" value="ECO:0007669"/>
    <property type="project" value="TreeGrafter"/>
</dbReference>
<dbReference type="GO" id="GO:0005829">
    <property type="term" value="C:cytosol"/>
    <property type="evidence" value="ECO:0007669"/>
    <property type="project" value="TreeGrafter"/>
</dbReference>
<accession>A0A1I8FMQ6</accession>
<sequence>NAANTEPLRFAPAQTCCGLPIRAFLRSRPRRAVGAFTDALARTQAVEYLAEWCQTPDNLAYERISSGLRDPAAVGDKANLFLGAEFRPVWPEAVSPQELVTMATGANLPSSNNSVAPAALGPAEFAAAFSPAEIFDQTGDRRPETTNRRTAGAAAAAAAAAGRRSSSELSEDAEDDELDEGLGDCRPEPTELRCSDAFSRSGSVRYSSTSDLSNLRSQTRYSHDDSSLGVGGRGSGGRRGGGGGGGAAARLLSASAIALKGGRERDLAKCWREPDHIYSD</sequence>
<name>A0A1I8FMQ6_9PLAT</name>
<dbReference type="GO" id="GO:0042981">
    <property type="term" value="P:regulation of apoptotic process"/>
    <property type="evidence" value="ECO:0007669"/>
    <property type="project" value="TreeGrafter"/>
</dbReference>
<dbReference type="GO" id="GO:0032483">
    <property type="term" value="P:regulation of Rab protein signal transduction"/>
    <property type="evidence" value="ECO:0007669"/>
    <property type="project" value="TreeGrafter"/>
</dbReference>
<dbReference type="AlphaFoldDB" id="A0A1I8FMQ6"/>
<organism evidence="2 3">
    <name type="scientific">Macrostomum lignano</name>
    <dbReference type="NCBI Taxonomy" id="282301"/>
    <lineage>
        <taxon>Eukaryota</taxon>
        <taxon>Metazoa</taxon>
        <taxon>Spiralia</taxon>
        <taxon>Lophotrochozoa</taxon>
        <taxon>Platyhelminthes</taxon>
        <taxon>Rhabditophora</taxon>
        <taxon>Macrostomorpha</taxon>
        <taxon>Macrostomida</taxon>
        <taxon>Macrostomidae</taxon>
        <taxon>Macrostomum</taxon>
    </lineage>
</organism>
<feature type="compositionally biased region" description="Low complexity" evidence="1">
    <location>
        <begin position="199"/>
        <end position="210"/>
    </location>
</feature>
<dbReference type="Proteomes" id="UP000095280">
    <property type="component" value="Unplaced"/>
</dbReference>
<dbReference type="WBParaSite" id="maker-unitig_40148-snap-gene-0.2-mRNA-1">
    <property type="protein sequence ID" value="maker-unitig_40148-snap-gene-0.2-mRNA-1"/>
    <property type="gene ID" value="maker-unitig_40148-snap-gene-0.2"/>
</dbReference>
<dbReference type="InterPro" id="IPR039980">
    <property type="entry name" value="MADD"/>
</dbReference>
<feature type="region of interest" description="Disordered" evidence="1">
    <location>
        <begin position="137"/>
        <end position="247"/>
    </location>
</feature>
<evidence type="ECO:0000313" key="2">
    <source>
        <dbReference type="Proteomes" id="UP000095280"/>
    </source>
</evidence>
<keyword evidence="2" id="KW-1185">Reference proteome</keyword>
<dbReference type="PANTHER" id="PTHR13008">
    <property type="entry name" value="MAP-KINASE ACTIVATING DEATH DOMAIN PROTEIN MADD /DENN/AEX-3 C.ELEGANS"/>
    <property type="match status" value="1"/>
</dbReference>
<feature type="compositionally biased region" description="Acidic residues" evidence="1">
    <location>
        <begin position="169"/>
        <end position="182"/>
    </location>
</feature>
<feature type="compositionally biased region" description="Gly residues" evidence="1">
    <location>
        <begin position="229"/>
        <end position="247"/>
    </location>
</feature>
<evidence type="ECO:0000313" key="3">
    <source>
        <dbReference type="WBParaSite" id="maker-unitig_40148-snap-gene-0.2-mRNA-1"/>
    </source>
</evidence>
<feature type="compositionally biased region" description="Low complexity" evidence="1">
    <location>
        <begin position="151"/>
        <end position="162"/>
    </location>
</feature>
<feature type="compositionally biased region" description="Polar residues" evidence="1">
    <location>
        <begin position="211"/>
        <end position="220"/>
    </location>
</feature>
<evidence type="ECO:0000256" key="1">
    <source>
        <dbReference type="SAM" id="MobiDB-lite"/>
    </source>
</evidence>
<feature type="compositionally biased region" description="Basic and acidic residues" evidence="1">
    <location>
        <begin position="138"/>
        <end position="147"/>
    </location>
</feature>